<feature type="compositionally biased region" description="Polar residues" evidence="1">
    <location>
        <begin position="234"/>
        <end position="249"/>
    </location>
</feature>
<dbReference type="EMBL" id="KZ991590">
    <property type="protein sequence ID" value="RKP22847.1"/>
    <property type="molecule type" value="Genomic_DNA"/>
</dbReference>
<sequence>MFNFPYGAAPLDIALLPKKYYTEVVEQNTAHVPLIATIKEVFLAELPQPIITPAYVWLEVALEILTNIAFHLLLLLWHTIVRGVQRVRYLKLVQYMIILSFVVMVMRFFLQILFVFAGYHFGGVDFYELSAIMMITVLCFLLILFSYYGVIFWYKQRNTIASQATKDALSKVTKICLACFFGYLLVFTATILDLCRIDNFSVAGEILRLVFIRISYSIRIVVILFVVELGPSGSNGDRSGSSKAMSSANKKPAALSPMSSNSRFSDSGAAMLSPGPIQLTSPSRTRLDRPPYSANLNRSAISMQ</sequence>
<keyword evidence="2" id="KW-0472">Membrane</keyword>
<dbReference type="OrthoDB" id="10528143at2759"/>
<feature type="transmembrane region" description="Helical" evidence="2">
    <location>
        <begin position="55"/>
        <end position="80"/>
    </location>
</feature>
<keyword evidence="4" id="KW-1185">Reference proteome</keyword>
<organism evidence="3 4">
    <name type="scientific">Syncephalis pseudoplumigaleata</name>
    <dbReference type="NCBI Taxonomy" id="1712513"/>
    <lineage>
        <taxon>Eukaryota</taxon>
        <taxon>Fungi</taxon>
        <taxon>Fungi incertae sedis</taxon>
        <taxon>Zoopagomycota</taxon>
        <taxon>Zoopagomycotina</taxon>
        <taxon>Zoopagomycetes</taxon>
        <taxon>Zoopagales</taxon>
        <taxon>Piptocephalidaceae</taxon>
        <taxon>Syncephalis</taxon>
    </lineage>
</organism>
<evidence type="ECO:0000313" key="4">
    <source>
        <dbReference type="Proteomes" id="UP000278143"/>
    </source>
</evidence>
<feature type="transmembrane region" description="Helical" evidence="2">
    <location>
        <begin position="175"/>
        <end position="194"/>
    </location>
</feature>
<accession>A0A4P9YSK6</accession>
<proteinExistence type="predicted"/>
<evidence type="ECO:0000256" key="2">
    <source>
        <dbReference type="SAM" id="Phobius"/>
    </source>
</evidence>
<feature type="transmembrane region" description="Helical" evidence="2">
    <location>
        <begin position="206"/>
        <end position="227"/>
    </location>
</feature>
<gene>
    <name evidence="3" type="ORF">SYNPS1DRAFT_31486</name>
</gene>
<keyword evidence="2" id="KW-0812">Transmembrane</keyword>
<feature type="transmembrane region" description="Helical" evidence="2">
    <location>
        <begin position="131"/>
        <end position="154"/>
    </location>
</feature>
<evidence type="ECO:0000313" key="3">
    <source>
        <dbReference type="EMBL" id="RKP22847.1"/>
    </source>
</evidence>
<feature type="compositionally biased region" description="Polar residues" evidence="1">
    <location>
        <begin position="294"/>
        <end position="304"/>
    </location>
</feature>
<feature type="transmembrane region" description="Helical" evidence="2">
    <location>
        <begin position="92"/>
        <end position="119"/>
    </location>
</feature>
<dbReference type="AlphaFoldDB" id="A0A4P9YSK6"/>
<protein>
    <submittedName>
        <fullName evidence="3">Uncharacterized protein</fullName>
    </submittedName>
</protein>
<dbReference type="Proteomes" id="UP000278143">
    <property type="component" value="Unassembled WGS sequence"/>
</dbReference>
<name>A0A4P9YSK6_9FUNG</name>
<evidence type="ECO:0000256" key="1">
    <source>
        <dbReference type="SAM" id="MobiDB-lite"/>
    </source>
</evidence>
<feature type="region of interest" description="Disordered" evidence="1">
    <location>
        <begin position="234"/>
        <end position="304"/>
    </location>
</feature>
<keyword evidence="2" id="KW-1133">Transmembrane helix</keyword>
<reference evidence="4" key="1">
    <citation type="journal article" date="2018" name="Nat. Microbiol.">
        <title>Leveraging single-cell genomics to expand the fungal tree of life.</title>
        <authorList>
            <person name="Ahrendt S.R."/>
            <person name="Quandt C.A."/>
            <person name="Ciobanu D."/>
            <person name="Clum A."/>
            <person name="Salamov A."/>
            <person name="Andreopoulos B."/>
            <person name="Cheng J.F."/>
            <person name="Woyke T."/>
            <person name="Pelin A."/>
            <person name="Henrissat B."/>
            <person name="Reynolds N.K."/>
            <person name="Benny G.L."/>
            <person name="Smith M.E."/>
            <person name="James T.Y."/>
            <person name="Grigoriev I.V."/>
        </authorList>
    </citation>
    <scope>NUCLEOTIDE SEQUENCE [LARGE SCALE GENOMIC DNA]</scope>
    <source>
        <strain evidence="4">Benny S71-1</strain>
    </source>
</reference>